<dbReference type="Gene3D" id="6.20.210.20">
    <property type="entry name" value="THAP domain"/>
    <property type="match status" value="1"/>
</dbReference>
<dbReference type="SUPFAM" id="SSF57716">
    <property type="entry name" value="Glucocorticoid receptor-like (DNA-binding domain)"/>
    <property type="match status" value="1"/>
</dbReference>
<dbReference type="PANTHER" id="PTHR46600">
    <property type="entry name" value="THAP DOMAIN-CONTAINING"/>
    <property type="match status" value="1"/>
</dbReference>
<sequence>MPKKCCVCNSYQIKENLRSFHQFPKNRFLRRKWFTALGIPNSVDISAYTYVCSDHFESSVFHCMSSGRRCLERTAVPTILISHFEGSTSTTVSGMNILEYTTMHQEQMTDTNISSEMSKIPEETDCAVDTMSSSTETASESLNQSSATETASEKFEEKFEHSSTTETASESFESSLEKTRNLSTANDTVSESKNSPIQFLRAAKRFVNKLA</sequence>
<feature type="domain" description="THAP-type" evidence="14">
    <location>
        <begin position="1"/>
        <end position="80"/>
    </location>
</feature>
<reference evidence="15" key="1">
    <citation type="submission" date="2022-01" db="EMBL/GenBank/DDBJ databases">
        <authorList>
            <person name="King R."/>
        </authorList>
    </citation>
    <scope>NUCLEOTIDE SEQUENCE</scope>
</reference>
<reference evidence="15" key="2">
    <citation type="submission" date="2022-10" db="EMBL/GenBank/DDBJ databases">
        <authorList>
            <consortium name="ENA_rothamsted_submissions"/>
            <consortium name="culmorum"/>
            <person name="King R."/>
        </authorList>
    </citation>
    <scope>NUCLEOTIDE SEQUENCE</scope>
</reference>
<dbReference type="AlphaFoldDB" id="A0A9N9SD75"/>
<evidence type="ECO:0000256" key="2">
    <source>
        <dbReference type="ARBA" id="ARBA00006177"/>
    </source>
</evidence>
<evidence type="ECO:0000256" key="9">
    <source>
        <dbReference type="ARBA" id="ARBA00023163"/>
    </source>
</evidence>
<evidence type="ECO:0000313" key="16">
    <source>
        <dbReference type="Proteomes" id="UP001153737"/>
    </source>
</evidence>
<dbReference type="GO" id="GO:0043565">
    <property type="term" value="F:sequence-specific DNA binding"/>
    <property type="evidence" value="ECO:0007669"/>
    <property type="project" value="InterPro"/>
</dbReference>
<evidence type="ECO:0000256" key="10">
    <source>
        <dbReference type="ARBA" id="ARBA00023242"/>
    </source>
</evidence>
<evidence type="ECO:0000313" key="15">
    <source>
        <dbReference type="EMBL" id="CAG9814032.1"/>
    </source>
</evidence>
<evidence type="ECO:0000256" key="7">
    <source>
        <dbReference type="ARBA" id="ARBA00023054"/>
    </source>
</evidence>
<dbReference type="InterPro" id="IPR038441">
    <property type="entry name" value="THAP_Znf_sf"/>
</dbReference>
<keyword evidence="11" id="KW-0131">Cell cycle</keyword>
<feature type="region of interest" description="Disordered" evidence="13">
    <location>
        <begin position="130"/>
        <end position="197"/>
    </location>
</feature>
<dbReference type="OrthoDB" id="7312725at2759"/>
<dbReference type="PANTHER" id="PTHR46600:SF1">
    <property type="entry name" value="THAP DOMAIN-CONTAINING PROTEIN 1"/>
    <property type="match status" value="1"/>
</dbReference>
<dbReference type="GO" id="GO:0008270">
    <property type="term" value="F:zinc ion binding"/>
    <property type="evidence" value="ECO:0007669"/>
    <property type="project" value="UniProtKB-KW"/>
</dbReference>
<dbReference type="InterPro" id="IPR026516">
    <property type="entry name" value="THAP1/10"/>
</dbReference>
<gene>
    <name evidence="15" type="ORF">PHAECO_LOCUS1657</name>
</gene>
<dbReference type="PROSITE" id="PS50950">
    <property type="entry name" value="ZF_THAP"/>
    <property type="match status" value="1"/>
</dbReference>
<evidence type="ECO:0000256" key="4">
    <source>
        <dbReference type="ARBA" id="ARBA00022771"/>
    </source>
</evidence>
<proteinExistence type="inferred from homology"/>
<accession>A0A9N9SD75</accession>
<dbReference type="EMBL" id="OU896716">
    <property type="protein sequence ID" value="CAG9814032.1"/>
    <property type="molecule type" value="Genomic_DNA"/>
</dbReference>
<evidence type="ECO:0000259" key="14">
    <source>
        <dbReference type="PROSITE" id="PS50950"/>
    </source>
</evidence>
<comment type="subcellular location">
    <subcellularLocation>
        <location evidence="1">Nucleus</location>
        <location evidence="1">Nucleoplasm</location>
    </subcellularLocation>
</comment>
<dbReference type="Proteomes" id="UP001153737">
    <property type="component" value="Chromosome 10"/>
</dbReference>
<feature type="compositionally biased region" description="Low complexity" evidence="13">
    <location>
        <begin position="164"/>
        <end position="174"/>
    </location>
</feature>
<keyword evidence="5" id="KW-0862">Zinc</keyword>
<keyword evidence="7" id="KW-0175">Coiled coil</keyword>
<dbReference type="InterPro" id="IPR006612">
    <property type="entry name" value="THAP_Znf"/>
</dbReference>
<dbReference type="SMART" id="SM00980">
    <property type="entry name" value="THAP"/>
    <property type="match status" value="1"/>
</dbReference>
<evidence type="ECO:0000256" key="6">
    <source>
        <dbReference type="ARBA" id="ARBA00023015"/>
    </source>
</evidence>
<evidence type="ECO:0000256" key="3">
    <source>
        <dbReference type="ARBA" id="ARBA00022723"/>
    </source>
</evidence>
<feature type="compositionally biased region" description="Low complexity" evidence="13">
    <location>
        <begin position="132"/>
        <end position="141"/>
    </location>
</feature>
<keyword evidence="9" id="KW-0804">Transcription</keyword>
<evidence type="ECO:0000256" key="8">
    <source>
        <dbReference type="ARBA" id="ARBA00023125"/>
    </source>
</evidence>
<evidence type="ECO:0000256" key="13">
    <source>
        <dbReference type="SAM" id="MobiDB-lite"/>
    </source>
</evidence>
<dbReference type="SMART" id="SM00692">
    <property type="entry name" value="DM3"/>
    <property type="match status" value="1"/>
</dbReference>
<keyword evidence="3" id="KW-0479">Metal-binding</keyword>
<evidence type="ECO:0000256" key="11">
    <source>
        <dbReference type="ARBA" id="ARBA00023306"/>
    </source>
</evidence>
<evidence type="ECO:0000256" key="5">
    <source>
        <dbReference type="ARBA" id="ARBA00022833"/>
    </source>
</evidence>
<name>A0A9N9SD75_PHACE</name>
<feature type="compositionally biased region" description="Basic and acidic residues" evidence="13">
    <location>
        <begin position="151"/>
        <end position="163"/>
    </location>
</feature>
<organism evidence="15 16">
    <name type="scientific">Phaedon cochleariae</name>
    <name type="common">Mustard beetle</name>
    <dbReference type="NCBI Taxonomy" id="80249"/>
    <lineage>
        <taxon>Eukaryota</taxon>
        <taxon>Metazoa</taxon>
        <taxon>Ecdysozoa</taxon>
        <taxon>Arthropoda</taxon>
        <taxon>Hexapoda</taxon>
        <taxon>Insecta</taxon>
        <taxon>Pterygota</taxon>
        <taxon>Neoptera</taxon>
        <taxon>Endopterygota</taxon>
        <taxon>Coleoptera</taxon>
        <taxon>Polyphaga</taxon>
        <taxon>Cucujiformia</taxon>
        <taxon>Chrysomeloidea</taxon>
        <taxon>Chrysomelidae</taxon>
        <taxon>Chrysomelinae</taxon>
        <taxon>Chrysomelini</taxon>
        <taxon>Phaedon</taxon>
    </lineage>
</organism>
<dbReference type="Pfam" id="PF05485">
    <property type="entry name" value="THAP"/>
    <property type="match status" value="1"/>
</dbReference>
<keyword evidence="8 12" id="KW-0238">DNA-binding</keyword>
<keyword evidence="10" id="KW-0539">Nucleus</keyword>
<protein>
    <recommendedName>
        <fullName evidence="14">THAP-type domain-containing protein</fullName>
    </recommendedName>
</protein>
<keyword evidence="6" id="KW-0805">Transcription regulation</keyword>
<dbReference type="GO" id="GO:0005654">
    <property type="term" value="C:nucleoplasm"/>
    <property type="evidence" value="ECO:0007669"/>
    <property type="project" value="UniProtKB-SubCell"/>
</dbReference>
<evidence type="ECO:0000256" key="12">
    <source>
        <dbReference type="PROSITE-ProRule" id="PRU00309"/>
    </source>
</evidence>
<comment type="similarity">
    <text evidence="2">Belongs to the THAP1 family.</text>
</comment>
<evidence type="ECO:0000256" key="1">
    <source>
        <dbReference type="ARBA" id="ARBA00004642"/>
    </source>
</evidence>
<feature type="compositionally biased region" description="Polar residues" evidence="13">
    <location>
        <begin position="181"/>
        <end position="197"/>
    </location>
</feature>
<keyword evidence="4 12" id="KW-0863">Zinc-finger</keyword>
<keyword evidence="16" id="KW-1185">Reference proteome</keyword>